<dbReference type="GO" id="GO:0009698">
    <property type="term" value="P:phenylpropanoid metabolic process"/>
    <property type="evidence" value="ECO:0007669"/>
    <property type="project" value="UniProtKB-ARBA"/>
</dbReference>
<evidence type="ECO:0000256" key="6">
    <source>
        <dbReference type="ARBA" id="ARBA00034252"/>
    </source>
</evidence>
<dbReference type="GO" id="GO:0106290">
    <property type="term" value="F:trans-cinnamate-CoA ligase activity"/>
    <property type="evidence" value="ECO:0007669"/>
    <property type="project" value="UniProtKB-ARBA"/>
</dbReference>
<evidence type="ECO:0000256" key="5">
    <source>
        <dbReference type="ARBA" id="ARBA00022840"/>
    </source>
</evidence>
<dbReference type="InterPro" id="IPR000873">
    <property type="entry name" value="AMP-dep_synth/lig_dom"/>
</dbReference>
<evidence type="ECO:0000256" key="1">
    <source>
        <dbReference type="ARBA" id="ARBA00006432"/>
    </source>
</evidence>
<comment type="caution">
    <text evidence="9">The sequence shown here is derived from an EMBL/GenBank/DDBJ whole genome shotgun (WGS) entry which is preliminary data.</text>
</comment>
<organism evidence="9 10">
    <name type="scientific">Zingiber officinale</name>
    <name type="common">Ginger</name>
    <name type="synonym">Amomum zingiber</name>
    <dbReference type="NCBI Taxonomy" id="94328"/>
    <lineage>
        <taxon>Eukaryota</taxon>
        <taxon>Viridiplantae</taxon>
        <taxon>Streptophyta</taxon>
        <taxon>Embryophyta</taxon>
        <taxon>Tracheophyta</taxon>
        <taxon>Spermatophyta</taxon>
        <taxon>Magnoliopsida</taxon>
        <taxon>Liliopsida</taxon>
        <taxon>Zingiberales</taxon>
        <taxon>Zingiberaceae</taxon>
        <taxon>Zingiber</taxon>
    </lineage>
</organism>
<protein>
    <recommendedName>
        <fullName evidence="2">4-coumarate--CoA ligase</fullName>
        <ecNumber evidence="2">6.2.1.12</ecNumber>
    </recommendedName>
</protein>
<keyword evidence="3" id="KW-0436">Ligase</keyword>
<feature type="domain" description="AMP-dependent synthetase/ligase" evidence="7">
    <location>
        <begin position="446"/>
        <end position="482"/>
    </location>
</feature>
<evidence type="ECO:0000256" key="2">
    <source>
        <dbReference type="ARBA" id="ARBA00012959"/>
    </source>
</evidence>
<gene>
    <name evidence="9" type="ORF">ZIOFF_038758</name>
</gene>
<dbReference type="SUPFAM" id="SSF56801">
    <property type="entry name" value="Acetyl-CoA synthetase-like"/>
    <property type="match status" value="1"/>
</dbReference>
<dbReference type="InterPro" id="IPR045851">
    <property type="entry name" value="AMP-bd_C_sf"/>
</dbReference>
<accession>A0A8J5KZP4</accession>
<dbReference type="Proteomes" id="UP000734854">
    <property type="component" value="Unassembled WGS sequence"/>
</dbReference>
<dbReference type="InterPro" id="IPR042099">
    <property type="entry name" value="ANL_N_sf"/>
</dbReference>
<dbReference type="AlphaFoldDB" id="A0A8J5KZP4"/>
<evidence type="ECO:0000256" key="3">
    <source>
        <dbReference type="ARBA" id="ARBA00022598"/>
    </source>
</evidence>
<proteinExistence type="inferred from homology"/>
<keyword evidence="5" id="KW-0067">ATP-binding</keyword>
<reference evidence="9 10" key="1">
    <citation type="submission" date="2020-08" db="EMBL/GenBank/DDBJ databases">
        <title>Plant Genome Project.</title>
        <authorList>
            <person name="Zhang R.-G."/>
        </authorList>
    </citation>
    <scope>NUCLEOTIDE SEQUENCE [LARGE SCALE GENOMIC DNA]</scope>
    <source>
        <tissue evidence="9">Rhizome</tissue>
    </source>
</reference>
<dbReference type="GO" id="GO:0016207">
    <property type="term" value="F:4-coumarate-CoA ligase activity"/>
    <property type="evidence" value="ECO:0007669"/>
    <property type="project" value="UniProtKB-EC"/>
</dbReference>
<evidence type="ECO:0000313" key="10">
    <source>
        <dbReference type="Proteomes" id="UP000734854"/>
    </source>
</evidence>
<keyword evidence="4" id="KW-0547">Nucleotide-binding</keyword>
<dbReference type="PROSITE" id="PS00455">
    <property type="entry name" value="AMP_BINDING"/>
    <property type="match status" value="1"/>
</dbReference>
<dbReference type="InterPro" id="IPR025110">
    <property type="entry name" value="AMP-bd_C"/>
</dbReference>
<dbReference type="GO" id="GO:0005524">
    <property type="term" value="F:ATP binding"/>
    <property type="evidence" value="ECO:0007669"/>
    <property type="project" value="UniProtKB-KW"/>
</dbReference>
<dbReference type="EC" id="6.2.1.12" evidence="2"/>
<dbReference type="Pfam" id="PF13193">
    <property type="entry name" value="AMP-binding_C"/>
    <property type="match status" value="1"/>
</dbReference>
<dbReference type="FunFam" id="3.30.300.30:FF:000007">
    <property type="entry name" value="4-coumarate--CoA ligase 2"/>
    <property type="match status" value="1"/>
</dbReference>
<comment type="catalytic activity">
    <reaction evidence="6">
        <text>(E)-4-coumarate + ATP + CoA = (E)-4-coumaroyl-CoA + AMP + diphosphate</text>
        <dbReference type="Rhea" id="RHEA:19641"/>
        <dbReference type="ChEBI" id="CHEBI:12876"/>
        <dbReference type="ChEBI" id="CHEBI:30616"/>
        <dbReference type="ChEBI" id="CHEBI:33019"/>
        <dbReference type="ChEBI" id="CHEBI:57287"/>
        <dbReference type="ChEBI" id="CHEBI:85008"/>
        <dbReference type="ChEBI" id="CHEBI:456215"/>
        <dbReference type="EC" id="6.2.1.12"/>
    </reaction>
    <physiologicalReaction direction="left-to-right" evidence="6">
        <dbReference type="Rhea" id="RHEA:19642"/>
    </physiologicalReaction>
</comment>
<evidence type="ECO:0000313" key="9">
    <source>
        <dbReference type="EMBL" id="KAG6499002.1"/>
    </source>
</evidence>
<dbReference type="EMBL" id="JACMSC010000011">
    <property type="protein sequence ID" value="KAG6499002.1"/>
    <property type="molecule type" value="Genomic_DNA"/>
</dbReference>
<sequence>MISVASHESEPPVEVSAAIHPPETVVFKSRLPDIDLINYLPLHTYCFQRLSEFADFACLISAADGKVYSFAETHRLCRKAAAGLAKLGVRKGDVIMVLLQNSPEFIFTFMGGSMLGAAATTANPFTTPAEIYKQFEAAGAKLVVTQSVYVDKLRNEEIFPRIGEGLTVVTTDEVAPAGCTSFWEVVGAAEEMEEEAAVEVDDLVALPFSSGTTGLPKGVMLTHKNLVSSIAQQVDGDNPNLHLKAGEDVVLCVLPLFHIFALNSVLLCSLRAGAATVLMPKFEMGVMLQVIERHRVSMAAVVPPLVLALAKNPEVEKYDLSSIRIILSGAAPLGKELEDALRNRVPQAILGQGYGMTEAGPVLSMCPAFAKHPTPVKSGSCGSVVRNAEIKGVVRAGLCWVLAHFSPGQLFSLAMSSNFKLQPCYAGLSFTGLSIFSPGQLFKLATPLAEMKVVDPDTGFSLGRNKSGEICIRGPQIMKGYLNDIDATSKTIDIEGWLHTGDIGYVDDDDEVFIVDRVKELIKYKGFQVPPAELESLLISHPEIVDAAVVPQKDAAAGEVPAAFVVRAINSDINEEAIKEFISKQVVFYKRLQTVYFIHSIPKSATGKILRKELKAKLASAS</sequence>
<dbReference type="Gene3D" id="3.40.50.12780">
    <property type="entry name" value="N-terminal domain of ligase-like"/>
    <property type="match status" value="2"/>
</dbReference>
<dbReference type="FunFam" id="3.40.50.12780:FF:000003">
    <property type="entry name" value="Long-chain-fatty-acid--CoA ligase FadD"/>
    <property type="match status" value="1"/>
</dbReference>
<keyword evidence="10" id="KW-1185">Reference proteome</keyword>
<feature type="domain" description="AMP-dependent synthetase/ligase" evidence="7">
    <location>
        <begin position="50"/>
        <end position="391"/>
    </location>
</feature>
<dbReference type="Gene3D" id="3.30.300.30">
    <property type="match status" value="1"/>
</dbReference>
<feature type="domain" description="AMP-binding enzyme C-terminal" evidence="8">
    <location>
        <begin position="533"/>
        <end position="608"/>
    </location>
</feature>
<dbReference type="CDD" id="cd05904">
    <property type="entry name" value="4CL"/>
    <property type="match status" value="1"/>
</dbReference>
<evidence type="ECO:0000256" key="4">
    <source>
        <dbReference type="ARBA" id="ARBA00022741"/>
    </source>
</evidence>
<dbReference type="InterPro" id="IPR020845">
    <property type="entry name" value="AMP-binding_CS"/>
</dbReference>
<dbReference type="Pfam" id="PF00501">
    <property type="entry name" value="AMP-binding"/>
    <property type="match status" value="2"/>
</dbReference>
<dbReference type="PANTHER" id="PTHR24096:SF169">
    <property type="entry name" value="4-COUMARATE--COA LIGASE 3"/>
    <property type="match status" value="1"/>
</dbReference>
<name>A0A8J5KZP4_ZINOF</name>
<dbReference type="PANTHER" id="PTHR24096">
    <property type="entry name" value="LONG-CHAIN-FATTY-ACID--COA LIGASE"/>
    <property type="match status" value="1"/>
</dbReference>
<evidence type="ECO:0000259" key="7">
    <source>
        <dbReference type="Pfam" id="PF00501"/>
    </source>
</evidence>
<comment type="similarity">
    <text evidence="1">Belongs to the ATP-dependent AMP-binding enzyme family.</text>
</comment>
<evidence type="ECO:0000259" key="8">
    <source>
        <dbReference type="Pfam" id="PF13193"/>
    </source>
</evidence>